<feature type="domain" description="ATPase AAA-type core" evidence="1">
    <location>
        <begin position="83"/>
        <end position="117"/>
    </location>
</feature>
<organism evidence="2 3">
    <name type="scientific">Amylocarpus encephaloides</name>
    <dbReference type="NCBI Taxonomy" id="45428"/>
    <lineage>
        <taxon>Eukaryota</taxon>
        <taxon>Fungi</taxon>
        <taxon>Dikarya</taxon>
        <taxon>Ascomycota</taxon>
        <taxon>Pezizomycotina</taxon>
        <taxon>Leotiomycetes</taxon>
        <taxon>Helotiales</taxon>
        <taxon>Helotiales incertae sedis</taxon>
        <taxon>Amylocarpus</taxon>
    </lineage>
</organism>
<dbReference type="InterPro" id="IPR003959">
    <property type="entry name" value="ATPase_AAA_core"/>
</dbReference>
<dbReference type="Pfam" id="PF00004">
    <property type="entry name" value="AAA"/>
    <property type="match status" value="1"/>
</dbReference>
<proteinExistence type="predicted"/>
<comment type="caution">
    <text evidence="2">The sequence shown here is derived from an EMBL/GenBank/DDBJ whole genome shotgun (WGS) entry which is preliminary data.</text>
</comment>
<dbReference type="GO" id="GO:0016887">
    <property type="term" value="F:ATP hydrolysis activity"/>
    <property type="evidence" value="ECO:0007669"/>
    <property type="project" value="InterPro"/>
</dbReference>
<evidence type="ECO:0000259" key="1">
    <source>
        <dbReference type="Pfam" id="PF00004"/>
    </source>
</evidence>
<dbReference type="Gene3D" id="3.40.50.300">
    <property type="entry name" value="P-loop containing nucleotide triphosphate hydrolases"/>
    <property type="match status" value="1"/>
</dbReference>
<dbReference type="PANTHER" id="PTHR46411:SF3">
    <property type="entry name" value="AAA+ ATPASE DOMAIN-CONTAINING PROTEIN"/>
    <property type="match status" value="1"/>
</dbReference>
<dbReference type="EMBL" id="MU251694">
    <property type="protein sequence ID" value="KAG9230182.1"/>
    <property type="molecule type" value="Genomic_DNA"/>
</dbReference>
<name>A0A9P7YB38_9HELO</name>
<dbReference type="OrthoDB" id="10042665at2759"/>
<dbReference type="InterPro" id="IPR027417">
    <property type="entry name" value="P-loop_NTPase"/>
</dbReference>
<keyword evidence="3" id="KW-1185">Reference proteome</keyword>
<protein>
    <recommendedName>
        <fullName evidence="1">ATPase AAA-type core domain-containing protein</fullName>
    </recommendedName>
</protein>
<dbReference type="AlphaFoldDB" id="A0A9P7YB38"/>
<sequence>MDLDHGINISAFMLPFEYGSSVETSSEASNTSSADDASIITSFDIEGSVVEETIIAVTETGTSGDPDPEFGNIVEGKGRGIIVLLYGNPGVGKTLTAEAIAELRRKPMYSISVGELPTDINVFLEERAPKDMIRNGVVSVFLRTMKYC</sequence>
<accession>A0A9P7YB38</accession>
<dbReference type="SUPFAM" id="SSF52540">
    <property type="entry name" value="P-loop containing nucleoside triphosphate hydrolases"/>
    <property type="match status" value="1"/>
</dbReference>
<reference evidence="2" key="1">
    <citation type="journal article" date="2021" name="IMA Fungus">
        <title>Genomic characterization of three marine fungi, including Emericellopsis atlantica sp. nov. with signatures of a generalist lifestyle and marine biomass degradation.</title>
        <authorList>
            <person name="Hagestad O.C."/>
            <person name="Hou L."/>
            <person name="Andersen J.H."/>
            <person name="Hansen E.H."/>
            <person name="Altermark B."/>
            <person name="Li C."/>
            <person name="Kuhnert E."/>
            <person name="Cox R.J."/>
            <person name="Crous P.W."/>
            <person name="Spatafora J.W."/>
            <person name="Lail K."/>
            <person name="Amirebrahimi M."/>
            <person name="Lipzen A."/>
            <person name="Pangilinan J."/>
            <person name="Andreopoulos W."/>
            <person name="Hayes R.D."/>
            <person name="Ng V."/>
            <person name="Grigoriev I.V."/>
            <person name="Jackson S.A."/>
            <person name="Sutton T.D.S."/>
            <person name="Dobson A.D.W."/>
            <person name="Rama T."/>
        </authorList>
    </citation>
    <scope>NUCLEOTIDE SEQUENCE</scope>
    <source>
        <strain evidence="2">TRa018bII</strain>
    </source>
</reference>
<evidence type="ECO:0000313" key="2">
    <source>
        <dbReference type="EMBL" id="KAG9230182.1"/>
    </source>
</evidence>
<gene>
    <name evidence="2" type="ORF">BJ875DRAFT_445260</name>
</gene>
<dbReference type="GO" id="GO:0005524">
    <property type="term" value="F:ATP binding"/>
    <property type="evidence" value="ECO:0007669"/>
    <property type="project" value="InterPro"/>
</dbReference>
<evidence type="ECO:0000313" key="3">
    <source>
        <dbReference type="Proteomes" id="UP000824998"/>
    </source>
</evidence>
<dbReference type="PANTHER" id="PTHR46411">
    <property type="entry name" value="FAMILY ATPASE, PUTATIVE-RELATED"/>
    <property type="match status" value="1"/>
</dbReference>
<dbReference type="Proteomes" id="UP000824998">
    <property type="component" value="Unassembled WGS sequence"/>
</dbReference>